<reference evidence="3" key="1">
    <citation type="submission" date="2019-03" db="EMBL/GenBank/DDBJ databases">
        <title>Improved annotation for the trematode Fasciola hepatica.</title>
        <authorList>
            <person name="Choi Y.-J."/>
            <person name="Martin J."/>
            <person name="Mitreva M."/>
        </authorList>
    </citation>
    <scope>NUCLEOTIDE SEQUENCE [LARGE SCALE GENOMIC DNA]</scope>
</reference>
<proteinExistence type="predicted"/>
<dbReference type="Pfam" id="PF22938">
    <property type="entry name" value="Integrase_p58_C"/>
    <property type="match status" value="1"/>
</dbReference>
<comment type="caution">
    <text evidence="3">The sequence shown here is derived from an EMBL/GenBank/DDBJ whole genome shotgun (WGS) entry which is preliminary data.</text>
</comment>
<name>A0A4E0QV38_FASHE</name>
<sequence length="147" mass="17089">MLTGRGMRLSSDAPLPNATPETLYSSPFVRRLQSDLLHSHQLARHYLQAAQRRQKDYFDRQSFTSTYEPGDRVWLLEPVPPDRVPTKLHRRWEDPHVVEHAASDVTYRLSQPQRPQWSLVVHANRLKPANQARDSSEDSTLLREGRL</sequence>
<evidence type="ECO:0000313" key="4">
    <source>
        <dbReference type="Proteomes" id="UP000230066"/>
    </source>
</evidence>
<protein>
    <recommendedName>
        <fullName evidence="2">Integrase p58-like C-terminal domain-containing protein</fullName>
    </recommendedName>
</protein>
<dbReference type="InterPro" id="IPR054465">
    <property type="entry name" value="Integrase_p58-like_C"/>
</dbReference>
<dbReference type="Proteomes" id="UP000230066">
    <property type="component" value="Unassembled WGS sequence"/>
</dbReference>
<evidence type="ECO:0000259" key="2">
    <source>
        <dbReference type="Pfam" id="PF22938"/>
    </source>
</evidence>
<organism evidence="3 4">
    <name type="scientific">Fasciola hepatica</name>
    <name type="common">Liver fluke</name>
    <dbReference type="NCBI Taxonomy" id="6192"/>
    <lineage>
        <taxon>Eukaryota</taxon>
        <taxon>Metazoa</taxon>
        <taxon>Spiralia</taxon>
        <taxon>Lophotrochozoa</taxon>
        <taxon>Platyhelminthes</taxon>
        <taxon>Trematoda</taxon>
        <taxon>Digenea</taxon>
        <taxon>Plagiorchiida</taxon>
        <taxon>Echinostomata</taxon>
        <taxon>Echinostomatoidea</taxon>
        <taxon>Fasciolidae</taxon>
        <taxon>Fasciola</taxon>
    </lineage>
</organism>
<feature type="compositionally biased region" description="Basic and acidic residues" evidence="1">
    <location>
        <begin position="134"/>
        <end position="147"/>
    </location>
</feature>
<feature type="region of interest" description="Disordered" evidence="1">
    <location>
        <begin position="128"/>
        <end position="147"/>
    </location>
</feature>
<evidence type="ECO:0000256" key="1">
    <source>
        <dbReference type="SAM" id="MobiDB-lite"/>
    </source>
</evidence>
<dbReference type="AlphaFoldDB" id="A0A4E0QV38"/>
<gene>
    <name evidence="3" type="ORF">D915_008490</name>
</gene>
<feature type="region of interest" description="Disordered" evidence="1">
    <location>
        <begin position="1"/>
        <end position="20"/>
    </location>
</feature>
<accession>A0A4E0QV38</accession>
<keyword evidence="4" id="KW-1185">Reference proteome</keyword>
<evidence type="ECO:0000313" key="3">
    <source>
        <dbReference type="EMBL" id="THD18344.1"/>
    </source>
</evidence>
<dbReference type="EMBL" id="JXXN02014929">
    <property type="protein sequence ID" value="THD18344.1"/>
    <property type="molecule type" value="Genomic_DNA"/>
</dbReference>
<feature type="domain" description="Integrase p58-like C-terminal" evidence="2">
    <location>
        <begin position="103"/>
        <end position="128"/>
    </location>
</feature>